<comment type="caution">
    <text evidence="3">The sequence shown here is derived from an EMBL/GenBank/DDBJ whole genome shotgun (WGS) entry which is preliminary data.</text>
</comment>
<feature type="domain" description="Glycosyltransferase 2-like" evidence="2">
    <location>
        <begin position="92"/>
        <end position="204"/>
    </location>
</feature>
<dbReference type="EMBL" id="RBRL01000337">
    <property type="protein sequence ID" value="RMQ84825.1"/>
    <property type="molecule type" value="Genomic_DNA"/>
</dbReference>
<dbReference type="Proteomes" id="UP000277179">
    <property type="component" value="Unassembled WGS sequence"/>
</dbReference>
<dbReference type="CDD" id="cd04196">
    <property type="entry name" value="GT_2_like_d"/>
    <property type="match status" value="1"/>
</dbReference>
<evidence type="ECO:0000256" key="1">
    <source>
        <dbReference type="ARBA" id="ARBA00022519"/>
    </source>
</evidence>
<name>A0A3M4Q344_9PSED</name>
<keyword evidence="1" id="KW-0997">Cell inner membrane</keyword>
<dbReference type="Gene3D" id="3.90.550.10">
    <property type="entry name" value="Spore Coat Polysaccharide Biosynthesis Protein SpsA, Chain A"/>
    <property type="match status" value="1"/>
</dbReference>
<dbReference type="PANTHER" id="PTHR22916">
    <property type="entry name" value="GLYCOSYLTRANSFERASE"/>
    <property type="match status" value="1"/>
</dbReference>
<evidence type="ECO:0000313" key="4">
    <source>
        <dbReference type="Proteomes" id="UP000277179"/>
    </source>
</evidence>
<dbReference type="InterPro" id="IPR001173">
    <property type="entry name" value="Glyco_trans_2-like"/>
</dbReference>
<sequence length="392" mass="44236">MARQKCKWRAGGARPQRRALWQVRHARPSVTSKIALTDQYCNNSDLSDLIAANILPPCRICSTSQRDIVSIFTSRSLSNALPNDVCLANVAVLMCSYNGEAFLADQLDSIERQSYRGWTLVISDDGSKDGSSAIFQQYCNRWGSDRLSVVRGPQKGFVANFLSLTCRADIQADYFAWCDQDDIWNEDKLQVAVEWLQSQPSDVPALYCGRTQLVSDSGVALGFSPRFSLPPHFSNALVQSIAGGNTMVFNQAARKLIMEAGADVVVPSHDWWAYQLVTGAGGIVHYDPEPRMQYRQHDENLIGSNSSWSARLVRLRMIFQGRFYEWNEQNIRALEAMEHRLCEEHRTTLARFKGARSQTLFRRVLGFWSAGLYRQTFMGNLGLIFATLLKKI</sequence>
<organism evidence="3 4">
    <name type="scientific">Pseudomonas salomonii</name>
    <dbReference type="NCBI Taxonomy" id="191391"/>
    <lineage>
        <taxon>Bacteria</taxon>
        <taxon>Pseudomonadati</taxon>
        <taxon>Pseudomonadota</taxon>
        <taxon>Gammaproteobacteria</taxon>
        <taxon>Pseudomonadales</taxon>
        <taxon>Pseudomonadaceae</taxon>
        <taxon>Pseudomonas</taxon>
    </lineage>
</organism>
<proteinExistence type="predicted"/>
<accession>A0A3M4Q344</accession>
<gene>
    <name evidence="3" type="ORF">ALP97_03501</name>
</gene>
<evidence type="ECO:0000259" key="2">
    <source>
        <dbReference type="Pfam" id="PF00535"/>
    </source>
</evidence>
<dbReference type="InterPro" id="IPR029044">
    <property type="entry name" value="Nucleotide-diphossugar_trans"/>
</dbReference>
<dbReference type="PANTHER" id="PTHR22916:SF3">
    <property type="entry name" value="UDP-GLCNAC:BETAGAL BETA-1,3-N-ACETYLGLUCOSAMINYLTRANSFERASE-LIKE PROTEIN 1"/>
    <property type="match status" value="1"/>
</dbReference>
<dbReference type="AlphaFoldDB" id="A0A3M4Q344"/>
<protein>
    <recommendedName>
        <fullName evidence="2">Glycosyltransferase 2-like domain-containing protein</fullName>
    </recommendedName>
</protein>
<reference evidence="3 4" key="1">
    <citation type="submission" date="2018-08" db="EMBL/GenBank/DDBJ databases">
        <title>Recombination of ecologically and evolutionarily significant loci maintains genetic cohesion in the Pseudomonas syringae species complex.</title>
        <authorList>
            <person name="Dillon M."/>
            <person name="Thakur S."/>
            <person name="Almeida R.N.D."/>
            <person name="Weir B.S."/>
            <person name="Guttman D.S."/>
        </authorList>
    </citation>
    <scope>NUCLEOTIDE SEQUENCE [LARGE SCALE GENOMIC DNA]</scope>
    <source>
        <strain evidence="3 4">ICMP 11288</strain>
    </source>
</reference>
<dbReference type="GO" id="GO:0016758">
    <property type="term" value="F:hexosyltransferase activity"/>
    <property type="evidence" value="ECO:0007669"/>
    <property type="project" value="UniProtKB-ARBA"/>
</dbReference>
<keyword evidence="1" id="KW-0472">Membrane</keyword>
<dbReference type="Pfam" id="PF00535">
    <property type="entry name" value="Glycos_transf_2"/>
    <property type="match status" value="1"/>
</dbReference>
<evidence type="ECO:0000313" key="3">
    <source>
        <dbReference type="EMBL" id="RMQ84825.1"/>
    </source>
</evidence>
<keyword evidence="1" id="KW-1003">Cell membrane</keyword>
<dbReference type="SUPFAM" id="SSF53448">
    <property type="entry name" value="Nucleotide-diphospho-sugar transferases"/>
    <property type="match status" value="1"/>
</dbReference>